<dbReference type="EMBL" id="BOMN01000040">
    <property type="protein sequence ID" value="GIE20384.1"/>
    <property type="molecule type" value="Genomic_DNA"/>
</dbReference>
<evidence type="ECO:0000256" key="4">
    <source>
        <dbReference type="ARBA" id="ARBA00022448"/>
    </source>
</evidence>
<feature type="transmembrane region" description="Helical" evidence="10">
    <location>
        <begin position="380"/>
        <end position="403"/>
    </location>
</feature>
<dbReference type="RefSeq" id="WP_203837542.1">
    <property type="nucleotide sequence ID" value="NZ_BAAATV010000007.1"/>
</dbReference>
<feature type="transmembrane region" description="Helical" evidence="10">
    <location>
        <begin position="52"/>
        <end position="72"/>
    </location>
</feature>
<evidence type="ECO:0000256" key="1">
    <source>
        <dbReference type="ARBA" id="ARBA00004651"/>
    </source>
</evidence>
<evidence type="ECO:0000259" key="11">
    <source>
        <dbReference type="Pfam" id="PF03600"/>
    </source>
</evidence>
<keyword evidence="8 10" id="KW-1133">Transmembrane helix</keyword>
<comment type="similarity">
    <text evidence="2">Belongs to the ArsB family.</text>
</comment>
<keyword evidence="5" id="KW-1003">Cell membrane</keyword>
<feature type="transmembrane region" description="Helical" evidence="10">
    <location>
        <begin position="239"/>
        <end position="255"/>
    </location>
</feature>
<sequence length="408" mass="42078">MITIVSLLLLVGVLGFAVARPRGLPEAVAAVPAAVIVVVFGLVSWRDAGDELVELGPTVGFLAAVLLLSYLADEAGVFKFAGAVAARWSRGSPQRLLGIVFVIASVVTAALSLDATVVLLTPVVFATASTLGVRPKPHVYACNHLANSASLLLPVSNLTNLLALSAAGLSFVSFAGLMALPWLAVIGVEYLILRRFFAQDLGTPEHSAQVEPERAPKFALVVLGLTLAGFAVAGPVGVHPAWVALVGAIALGVRMKKPVTTLVRKANLGFCLFVLALGVVVLAVSRSGFGTLVDRVAPQHADLLGLLAMAGLAAVLANVLNNLPATLMLLPLAAHSPGLVLAVLLGANIGPNLTYVGSLATLLWRRILHGRGQPPVTGEFLRLGALTVPACLIVGVASLWVSLRVSGL</sequence>
<feature type="transmembrane region" description="Helical" evidence="10">
    <location>
        <begin position="171"/>
        <end position="193"/>
    </location>
</feature>
<keyword evidence="4" id="KW-0813">Transport</keyword>
<reference evidence="12 13" key="1">
    <citation type="submission" date="2021-01" db="EMBL/GenBank/DDBJ databases">
        <title>Whole genome shotgun sequence of Actinoplanes humidus NBRC 14915.</title>
        <authorList>
            <person name="Komaki H."/>
            <person name="Tamura T."/>
        </authorList>
    </citation>
    <scope>NUCLEOTIDE SEQUENCE [LARGE SCALE GENOMIC DNA]</scope>
    <source>
        <strain evidence="12 13">NBRC 14915</strain>
    </source>
</reference>
<evidence type="ECO:0000313" key="13">
    <source>
        <dbReference type="Proteomes" id="UP000603200"/>
    </source>
</evidence>
<dbReference type="Proteomes" id="UP000603200">
    <property type="component" value="Unassembled WGS sequence"/>
</dbReference>
<gene>
    <name evidence="12" type="ORF">Ahu01nite_034860</name>
</gene>
<comment type="subcellular location">
    <subcellularLocation>
        <location evidence="1">Cell membrane</location>
        <topology evidence="1">Multi-pass membrane protein</topology>
    </subcellularLocation>
</comment>
<feature type="transmembrane region" description="Helical" evidence="10">
    <location>
        <begin position="29"/>
        <end position="45"/>
    </location>
</feature>
<feature type="transmembrane region" description="Helical" evidence="10">
    <location>
        <begin position="267"/>
        <end position="289"/>
    </location>
</feature>
<evidence type="ECO:0000256" key="6">
    <source>
        <dbReference type="ARBA" id="ARBA00022692"/>
    </source>
</evidence>
<dbReference type="PANTHER" id="PTHR43302">
    <property type="entry name" value="TRANSPORTER ARSB-RELATED"/>
    <property type="match status" value="1"/>
</dbReference>
<keyword evidence="7" id="KW-0059">Arsenical resistance</keyword>
<evidence type="ECO:0000313" key="12">
    <source>
        <dbReference type="EMBL" id="GIE20384.1"/>
    </source>
</evidence>
<feature type="transmembrane region" description="Helical" evidence="10">
    <location>
        <begin position="301"/>
        <end position="320"/>
    </location>
</feature>
<evidence type="ECO:0000256" key="7">
    <source>
        <dbReference type="ARBA" id="ARBA00022849"/>
    </source>
</evidence>
<dbReference type="Pfam" id="PF03600">
    <property type="entry name" value="CitMHS"/>
    <property type="match status" value="1"/>
</dbReference>
<protein>
    <submittedName>
        <fullName evidence="12">Arsenic transporter</fullName>
    </submittedName>
</protein>
<keyword evidence="9 10" id="KW-0472">Membrane</keyword>
<comment type="caution">
    <text evidence="12">The sequence shown here is derived from an EMBL/GenBank/DDBJ whole genome shotgun (WGS) entry which is preliminary data.</text>
</comment>
<evidence type="ECO:0000256" key="8">
    <source>
        <dbReference type="ARBA" id="ARBA00022989"/>
    </source>
</evidence>
<keyword evidence="6 10" id="KW-0812">Transmembrane</keyword>
<proteinExistence type="inferred from homology"/>
<evidence type="ECO:0000256" key="3">
    <source>
        <dbReference type="ARBA" id="ARBA00009843"/>
    </source>
</evidence>
<organism evidence="12 13">
    <name type="scientific">Winogradskya humida</name>
    <dbReference type="NCBI Taxonomy" id="113566"/>
    <lineage>
        <taxon>Bacteria</taxon>
        <taxon>Bacillati</taxon>
        <taxon>Actinomycetota</taxon>
        <taxon>Actinomycetes</taxon>
        <taxon>Micromonosporales</taxon>
        <taxon>Micromonosporaceae</taxon>
        <taxon>Winogradskya</taxon>
    </lineage>
</organism>
<accession>A0ABQ3ZPE8</accession>
<keyword evidence="13" id="KW-1185">Reference proteome</keyword>
<dbReference type="InterPro" id="IPR004680">
    <property type="entry name" value="Cit_transptr-like_dom"/>
</dbReference>
<comment type="similarity">
    <text evidence="3">Belongs to the CitM (TC 2.A.11) transporter family.</text>
</comment>
<evidence type="ECO:0000256" key="10">
    <source>
        <dbReference type="SAM" id="Phobius"/>
    </source>
</evidence>
<dbReference type="PRINTS" id="PR00758">
    <property type="entry name" value="ARSENICPUMP"/>
</dbReference>
<feature type="transmembrane region" description="Helical" evidence="10">
    <location>
        <begin position="96"/>
        <end position="125"/>
    </location>
</feature>
<feature type="domain" description="Citrate transporter-like" evidence="11">
    <location>
        <begin position="24"/>
        <end position="335"/>
    </location>
</feature>
<dbReference type="PANTHER" id="PTHR43302:SF5">
    <property type="entry name" value="TRANSPORTER ARSB-RELATED"/>
    <property type="match status" value="1"/>
</dbReference>
<evidence type="ECO:0000256" key="5">
    <source>
        <dbReference type="ARBA" id="ARBA00022475"/>
    </source>
</evidence>
<dbReference type="InterPro" id="IPR000802">
    <property type="entry name" value="Arsenical_pump_ArsB"/>
</dbReference>
<name>A0ABQ3ZPE8_9ACTN</name>
<evidence type="ECO:0000256" key="2">
    <source>
        <dbReference type="ARBA" id="ARBA00006433"/>
    </source>
</evidence>
<evidence type="ECO:0000256" key="9">
    <source>
        <dbReference type="ARBA" id="ARBA00023136"/>
    </source>
</evidence>